<dbReference type="Proteomes" id="UP000006038">
    <property type="component" value="Chromosome 9"/>
</dbReference>
<evidence type="ECO:0000256" key="1">
    <source>
        <dbReference type="ARBA" id="ARBA00005771"/>
    </source>
</evidence>
<dbReference type="InterPro" id="IPR000863">
    <property type="entry name" value="Sulfotransferase_dom"/>
</dbReference>
<feature type="domain" description="Sulfotransferase" evidence="4">
    <location>
        <begin position="1"/>
        <end position="107"/>
    </location>
</feature>
<dbReference type="SUPFAM" id="SSF52540">
    <property type="entry name" value="P-loop containing nucleoside triphosphate hydrolases"/>
    <property type="match status" value="1"/>
</dbReference>
<evidence type="ECO:0000313" key="6">
    <source>
        <dbReference type="Proteomes" id="UP000006038"/>
    </source>
</evidence>
<evidence type="ECO:0000259" key="4">
    <source>
        <dbReference type="Pfam" id="PF00685"/>
    </source>
</evidence>
<keyword evidence="6" id="KW-1185">Reference proteome</keyword>
<dbReference type="AlphaFoldDB" id="J3MW85"/>
<protein>
    <recommendedName>
        <fullName evidence="3">Sulfotransferase</fullName>
        <ecNumber evidence="3">2.8.2.-</ecNumber>
    </recommendedName>
</protein>
<reference evidence="5" key="2">
    <citation type="submission" date="2013-04" db="UniProtKB">
        <authorList>
            <consortium name="EnsemblPlants"/>
        </authorList>
    </citation>
    <scope>IDENTIFICATION</scope>
</reference>
<dbReference type="InterPro" id="IPR027417">
    <property type="entry name" value="P-loop_NTPase"/>
</dbReference>
<dbReference type="HOGENOM" id="CLU_027239_8_0_1"/>
<dbReference type="eggNOG" id="KOG1584">
    <property type="taxonomic scope" value="Eukaryota"/>
</dbReference>
<proteinExistence type="inferred from homology"/>
<name>J3MW85_ORYBR</name>
<sequence>MPLSLIPIEIKPQSCRIVHLCREPKDAFVSRWHFENKMLKSYNLDLAKHFDMFCEGFSPYGPFRNHVLEYWKASIERPKEVMFLKYEDIKSNPVLVVRKLGNFLVCYLLKQKTLVVFPNK</sequence>
<reference evidence="5" key="1">
    <citation type="journal article" date="2013" name="Nat. Commun.">
        <title>Whole-genome sequencing of Oryza brachyantha reveals mechanisms underlying Oryza genome evolution.</title>
        <authorList>
            <person name="Chen J."/>
            <person name="Huang Q."/>
            <person name="Gao D."/>
            <person name="Wang J."/>
            <person name="Lang Y."/>
            <person name="Liu T."/>
            <person name="Li B."/>
            <person name="Bai Z."/>
            <person name="Luis Goicoechea J."/>
            <person name="Liang C."/>
            <person name="Chen C."/>
            <person name="Zhang W."/>
            <person name="Sun S."/>
            <person name="Liao Y."/>
            <person name="Zhang X."/>
            <person name="Yang L."/>
            <person name="Song C."/>
            <person name="Wang M."/>
            <person name="Shi J."/>
            <person name="Liu G."/>
            <person name="Liu J."/>
            <person name="Zhou H."/>
            <person name="Zhou W."/>
            <person name="Yu Q."/>
            <person name="An N."/>
            <person name="Chen Y."/>
            <person name="Cai Q."/>
            <person name="Wang B."/>
            <person name="Liu B."/>
            <person name="Min J."/>
            <person name="Huang Y."/>
            <person name="Wu H."/>
            <person name="Li Z."/>
            <person name="Zhang Y."/>
            <person name="Yin Y."/>
            <person name="Song W."/>
            <person name="Jiang J."/>
            <person name="Jackson S.A."/>
            <person name="Wing R.A."/>
            <person name="Wang J."/>
            <person name="Chen M."/>
        </authorList>
    </citation>
    <scope>NUCLEOTIDE SEQUENCE [LARGE SCALE GENOMIC DNA]</scope>
    <source>
        <strain evidence="5">cv. IRGC 101232</strain>
    </source>
</reference>
<dbReference type="EnsemblPlants" id="OB09G12640.1">
    <property type="protein sequence ID" value="OB09G12640.1"/>
    <property type="gene ID" value="OB09G12640"/>
</dbReference>
<accession>J3MW85</accession>
<dbReference type="Pfam" id="PF00685">
    <property type="entry name" value="Sulfotransfer_1"/>
    <property type="match status" value="1"/>
</dbReference>
<comment type="similarity">
    <text evidence="1 3">Belongs to the sulfotransferase 1 family.</text>
</comment>
<keyword evidence="2 3" id="KW-0808">Transferase</keyword>
<dbReference type="Gramene" id="OB09G12640.1">
    <property type="protein sequence ID" value="OB09G12640.1"/>
    <property type="gene ID" value="OB09G12640"/>
</dbReference>
<evidence type="ECO:0000313" key="5">
    <source>
        <dbReference type="EnsemblPlants" id="OB09G12640.1"/>
    </source>
</evidence>
<dbReference type="Gene3D" id="3.40.50.300">
    <property type="entry name" value="P-loop containing nucleotide triphosphate hydrolases"/>
    <property type="match status" value="1"/>
</dbReference>
<dbReference type="PANTHER" id="PTHR11783">
    <property type="entry name" value="SULFOTRANSFERASE SULT"/>
    <property type="match status" value="1"/>
</dbReference>
<dbReference type="GO" id="GO:0008146">
    <property type="term" value="F:sulfotransferase activity"/>
    <property type="evidence" value="ECO:0007669"/>
    <property type="project" value="InterPro"/>
</dbReference>
<dbReference type="OMA" id="HLCREPK"/>
<evidence type="ECO:0000256" key="3">
    <source>
        <dbReference type="RuleBase" id="RU361155"/>
    </source>
</evidence>
<evidence type="ECO:0000256" key="2">
    <source>
        <dbReference type="ARBA" id="ARBA00022679"/>
    </source>
</evidence>
<dbReference type="EC" id="2.8.2.-" evidence="3"/>
<organism evidence="5">
    <name type="scientific">Oryza brachyantha</name>
    <name type="common">malo sina</name>
    <dbReference type="NCBI Taxonomy" id="4533"/>
    <lineage>
        <taxon>Eukaryota</taxon>
        <taxon>Viridiplantae</taxon>
        <taxon>Streptophyta</taxon>
        <taxon>Embryophyta</taxon>
        <taxon>Tracheophyta</taxon>
        <taxon>Spermatophyta</taxon>
        <taxon>Magnoliopsida</taxon>
        <taxon>Liliopsida</taxon>
        <taxon>Poales</taxon>
        <taxon>Poaceae</taxon>
        <taxon>BOP clade</taxon>
        <taxon>Oryzoideae</taxon>
        <taxon>Oryzeae</taxon>
        <taxon>Oryzinae</taxon>
        <taxon>Oryza</taxon>
    </lineage>
</organism>